<dbReference type="OrthoDB" id="9770329at2"/>
<sequence>MFDEKLVIPAIFIGFALLEILVGRFSPKGRVSTRDAVIEAVSTLTIILLTVPAIFAIAPLLVEWVRPGSEGALAFLPWWVMLAILLIGDDMTQYWWHRASHTFPWLYNLHRAHHSGGYMSVRIAYRNNLFYYLFMPGIWVSAVLVYLGFGPVYIAYLIVKMSVIFGAHSSWRWDEPLYRIKALSPLMWVIERTISTPATHAAHHGLHKEDGVTHYKGNYGNLLFFWDVLFGTAKITRRYPEHYGIEGLEPVSTAHELAWPLVRK</sequence>
<keyword evidence="4" id="KW-0472">Membrane</keyword>
<dbReference type="GO" id="GO:0008610">
    <property type="term" value="P:lipid biosynthetic process"/>
    <property type="evidence" value="ECO:0007669"/>
    <property type="project" value="InterPro"/>
</dbReference>
<dbReference type="Pfam" id="PF04116">
    <property type="entry name" value="FA_hydroxylase"/>
    <property type="match status" value="1"/>
</dbReference>
<evidence type="ECO:0000256" key="4">
    <source>
        <dbReference type="ARBA" id="ARBA00023136"/>
    </source>
</evidence>
<dbReference type="RefSeq" id="WP_127565327.1">
    <property type="nucleotide sequence ID" value="NZ_BMFB01000006.1"/>
</dbReference>
<dbReference type="GO" id="GO:0005506">
    <property type="term" value="F:iron ion binding"/>
    <property type="evidence" value="ECO:0007669"/>
    <property type="project" value="InterPro"/>
</dbReference>
<dbReference type="Proteomes" id="UP000286954">
    <property type="component" value="Chromosome"/>
</dbReference>
<dbReference type="AlphaFoldDB" id="A0A3T0E685"/>
<keyword evidence="6" id="KW-1185">Reference proteome</keyword>
<reference evidence="5 6" key="1">
    <citation type="submission" date="2016-12" db="EMBL/GenBank/DDBJ databases">
        <title>The genome of dimorphic prosthecate Glycocaulis alkaliphilus 6b-8t, isolated from crude oil dictates its adaptability in petroleum environments.</title>
        <authorList>
            <person name="Wu X.-L."/>
            <person name="Geng S."/>
        </authorList>
    </citation>
    <scope>NUCLEOTIDE SEQUENCE [LARGE SCALE GENOMIC DNA]</scope>
    <source>
        <strain evidence="5 6">6B-8</strain>
    </source>
</reference>
<comment type="subcellular location">
    <subcellularLocation>
        <location evidence="1">Membrane</location>
    </subcellularLocation>
</comment>
<evidence type="ECO:0000256" key="2">
    <source>
        <dbReference type="ARBA" id="ARBA00022692"/>
    </source>
</evidence>
<keyword evidence="3" id="KW-1133">Transmembrane helix</keyword>
<evidence type="ECO:0000256" key="3">
    <source>
        <dbReference type="ARBA" id="ARBA00022989"/>
    </source>
</evidence>
<dbReference type="GO" id="GO:0016491">
    <property type="term" value="F:oxidoreductase activity"/>
    <property type="evidence" value="ECO:0007669"/>
    <property type="project" value="InterPro"/>
</dbReference>
<proteinExistence type="predicted"/>
<dbReference type="EMBL" id="CP018911">
    <property type="protein sequence ID" value="AZU02881.1"/>
    <property type="molecule type" value="Genomic_DNA"/>
</dbReference>
<accession>A0A3T0E685</accession>
<protein>
    <submittedName>
        <fullName evidence="5">Putative sterol desaturase</fullName>
    </submittedName>
</protein>
<evidence type="ECO:0000313" key="5">
    <source>
        <dbReference type="EMBL" id="AZU02881.1"/>
    </source>
</evidence>
<dbReference type="GO" id="GO:0016020">
    <property type="term" value="C:membrane"/>
    <property type="evidence" value="ECO:0007669"/>
    <property type="project" value="UniProtKB-SubCell"/>
</dbReference>
<keyword evidence="2" id="KW-0812">Transmembrane</keyword>
<gene>
    <name evidence="5" type="ORF">X907_0333</name>
</gene>
<dbReference type="InterPro" id="IPR006694">
    <property type="entry name" value="Fatty_acid_hydroxylase"/>
</dbReference>
<dbReference type="PANTHER" id="PTHR11863">
    <property type="entry name" value="STEROL DESATURASE"/>
    <property type="match status" value="1"/>
</dbReference>
<dbReference type="InterPro" id="IPR050307">
    <property type="entry name" value="Sterol_Desaturase_Related"/>
</dbReference>
<dbReference type="KEGG" id="gak:X907_0333"/>
<evidence type="ECO:0000256" key="1">
    <source>
        <dbReference type="ARBA" id="ARBA00004370"/>
    </source>
</evidence>
<evidence type="ECO:0000313" key="6">
    <source>
        <dbReference type="Proteomes" id="UP000286954"/>
    </source>
</evidence>
<organism evidence="5 6">
    <name type="scientific">Glycocaulis alkaliphilus</name>
    <dbReference type="NCBI Taxonomy" id="1434191"/>
    <lineage>
        <taxon>Bacteria</taxon>
        <taxon>Pseudomonadati</taxon>
        <taxon>Pseudomonadota</taxon>
        <taxon>Alphaproteobacteria</taxon>
        <taxon>Maricaulales</taxon>
        <taxon>Maricaulaceae</taxon>
        <taxon>Glycocaulis</taxon>
    </lineage>
</organism>
<name>A0A3T0E685_9PROT</name>